<keyword evidence="11" id="KW-1185">Reference proteome</keyword>
<dbReference type="PANTHER" id="PTHR43775">
    <property type="entry name" value="FATTY ACID SYNTHASE"/>
    <property type="match status" value="1"/>
</dbReference>
<comment type="caution">
    <text evidence="10">The sequence shown here is derived from an EMBL/GenBank/DDBJ whole genome shotgun (WGS) entry which is preliminary data.</text>
</comment>
<dbReference type="OrthoDB" id="329835at2759"/>
<keyword evidence="1" id="KW-0596">Phosphopantetheine</keyword>
<dbReference type="InterPro" id="IPR032821">
    <property type="entry name" value="PKS_assoc"/>
</dbReference>
<evidence type="ECO:0000313" key="10">
    <source>
        <dbReference type="EMBL" id="CAG7820087.1"/>
    </source>
</evidence>
<evidence type="ECO:0000256" key="8">
    <source>
        <dbReference type="ARBA" id="ARBA00023268"/>
    </source>
</evidence>
<dbReference type="GO" id="GO:0016491">
    <property type="term" value="F:oxidoreductase activity"/>
    <property type="evidence" value="ECO:0007669"/>
    <property type="project" value="UniProtKB-KW"/>
</dbReference>
<sequence length="152" mass="16744">MGHPEPVAGLCAIAKVVMAHAAGVLPANLHYNSPNPDIPGLIDGRLQVVDRAQPFDAKYVGFNSMGFGGTNVHFLMKLDPKEQQPKWTPPVPLMLLSSGRTTEAVEVFLDKSLVHQENRSFAGLTHEITKYDTPKHGFRGYVIVQPENMEKQ</sequence>
<dbReference type="EMBL" id="CAJVCH010468618">
    <property type="protein sequence ID" value="CAG7820087.1"/>
    <property type="molecule type" value="Genomic_DNA"/>
</dbReference>
<dbReference type="GO" id="GO:0004312">
    <property type="term" value="F:fatty acid synthase activity"/>
    <property type="evidence" value="ECO:0007669"/>
    <property type="project" value="TreeGrafter"/>
</dbReference>
<dbReference type="AlphaFoldDB" id="A0A8J2KPE2"/>
<dbReference type="InterPro" id="IPR050091">
    <property type="entry name" value="PKS_NRPS_Biosynth_Enz"/>
</dbReference>
<keyword evidence="6" id="KW-0443">Lipid metabolism</keyword>
<evidence type="ECO:0000256" key="3">
    <source>
        <dbReference type="ARBA" id="ARBA00022832"/>
    </source>
</evidence>
<dbReference type="Pfam" id="PF16197">
    <property type="entry name" value="KAsynt_C_assoc"/>
    <property type="match status" value="1"/>
</dbReference>
<dbReference type="GO" id="GO:0006633">
    <property type="term" value="P:fatty acid biosynthetic process"/>
    <property type="evidence" value="ECO:0007669"/>
    <property type="project" value="UniProtKB-KW"/>
</dbReference>
<evidence type="ECO:0000259" key="9">
    <source>
        <dbReference type="Pfam" id="PF16197"/>
    </source>
</evidence>
<evidence type="ECO:0000256" key="2">
    <source>
        <dbReference type="ARBA" id="ARBA00022516"/>
    </source>
</evidence>
<evidence type="ECO:0000313" key="11">
    <source>
        <dbReference type="Proteomes" id="UP000708208"/>
    </source>
</evidence>
<reference evidence="10" key="1">
    <citation type="submission" date="2021-06" db="EMBL/GenBank/DDBJ databases">
        <authorList>
            <person name="Hodson N. C."/>
            <person name="Mongue J. A."/>
            <person name="Jaron S. K."/>
        </authorList>
    </citation>
    <scope>NUCLEOTIDE SEQUENCE</scope>
</reference>
<keyword evidence="5" id="KW-0560">Oxidoreductase</keyword>
<gene>
    <name evidence="10" type="ORF">AFUS01_LOCUS30495</name>
</gene>
<organism evidence="10 11">
    <name type="scientific">Allacma fusca</name>
    <dbReference type="NCBI Taxonomy" id="39272"/>
    <lineage>
        <taxon>Eukaryota</taxon>
        <taxon>Metazoa</taxon>
        <taxon>Ecdysozoa</taxon>
        <taxon>Arthropoda</taxon>
        <taxon>Hexapoda</taxon>
        <taxon>Collembola</taxon>
        <taxon>Symphypleona</taxon>
        <taxon>Sminthuridae</taxon>
        <taxon>Allacma</taxon>
    </lineage>
</organism>
<proteinExistence type="predicted"/>
<feature type="non-terminal residue" evidence="10">
    <location>
        <position position="1"/>
    </location>
</feature>
<evidence type="ECO:0000256" key="6">
    <source>
        <dbReference type="ARBA" id="ARBA00023098"/>
    </source>
</evidence>
<keyword evidence="4" id="KW-0521">NADP</keyword>
<protein>
    <recommendedName>
        <fullName evidence="9">Polyketide synthase C-terminal extension domain-containing protein</fullName>
    </recommendedName>
</protein>
<feature type="domain" description="Polyketide synthase C-terminal extension" evidence="9">
    <location>
        <begin position="34"/>
        <end position="143"/>
    </location>
</feature>
<evidence type="ECO:0000256" key="4">
    <source>
        <dbReference type="ARBA" id="ARBA00022857"/>
    </source>
</evidence>
<accession>A0A8J2KPE2</accession>
<dbReference type="PANTHER" id="PTHR43775:SF7">
    <property type="entry name" value="FATTY ACID SYNTHASE"/>
    <property type="match status" value="1"/>
</dbReference>
<evidence type="ECO:0000256" key="1">
    <source>
        <dbReference type="ARBA" id="ARBA00022450"/>
    </source>
</evidence>
<name>A0A8J2KPE2_9HEXA</name>
<evidence type="ECO:0000256" key="5">
    <source>
        <dbReference type="ARBA" id="ARBA00023002"/>
    </source>
</evidence>
<keyword evidence="3" id="KW-0276">Fatty acid metabolism</keyword>
<dbReference type="Proteomes" id="UP000708208">
    <property type="component" value="Unassembled WGS sequence"/>
</dbReference>
<keyword evidence="8" id="KW-0511">Multifunctional enzyme</keyword>
<keyword evidence="2" id="KW-0444">Lipid biosynthesis</keyword>
<keyword evidence="7" id="KW-0275">Fatty acid biosynthesis</keyword>
<evidence type="ECO:0000256" key="7">
    <source>
        <dbReference type="ARBA" id="ARBA00023160"/>
    </source>
</evidence>